<dbReference type="CDD" id="cd06171">
    <property type="entry name" value="Sigma70_r4"/>
    <property type="match status" value="1"/>
</dbReference>
<organism evidence="7 8">
    <name type="scientific">Flagellimonas sediminis</name>
    <dbReference type="NCBI Taxonomy" id="2696468"/>
    <lineage>
        <taxon>Bacteria</taxon>
        <taxon>Pseudomonadati</taxon>
        <taxon>Bacteroidota</taxon>
        <taxon>Flavobacteriia</taxon>
        <taxon>Flavobacteriales</taxon>
        <taxon>Flavobacteriaceae</taxon>
        <taxon>Flagellimonas</taxon>
    </lineage>
</organism>
<dbReference type="PANTHER" id="PTHR43133">
    <property type="entry name" value="RNA POLYMERASE ECF-TYPE SIGMA FACTO"/>
    <property type="match status" value="1"/>
</dbReference>
<evidence type="ECO:0000256" key="1">
    <source>
        <dbReference type="ARBA" id="ARBA00010641"/>
    </source>
</evidence>
<name>A0A6I5KW79_9FLAO</name>
<dbReference type="InterPro" id="IPR014284">
    <property type="entry name" value="RNA_pol_sigma-70_dom"/>
</dbReference>
<dbReference type="InterPro" id="IPR014327">
    <property type="entry name" value="RNA_pol_sigma70_bacteroid"/>
</dbReference>
<evidence type="ECO:0000256" key="4">
    <source>
        <dbReference type="ARBA" id="ARBA00023163"/>
    </source>
</evidence>
<dbReference type="GO" id="GO:0006352">
    <property type="term" value="P:DNA-templated transcription initiation"/>
    <property type="evidence" value="ECO:0007669"/>
    <property type="project" value="InterPro"/>
</dbReference>
<dbReference type="InterPro" id="IPR013249">
    <property type="entry name" value="RNA_pol_sigma70_r4_t2"/>
</dbReference>
<dbReference type="PRINTS" id="PR00038">
    <property type="entry name" value="HTHLUXR"/>
</dbReference>
<keyword evidence="2" id="KW-0805">Transcription regulation</keyword>
<evidence type="ECO:0000259" key="5">
    <source>
        <dbReference type="Pfam" id="PF04542"/>
    </source>
</evidence>
<dbReference type="InterPro" id="IPR036388">
    <property type="entry name" value="WH-like_DNA-bd_sf"/>
</dbReference>
<keyword evidence="4" id="KW-0804">Transcription</keyword>
<dbReference type="InterPro" id="IPR013324">
    <property type="entry name" value="RNA_pol_sigma_r3/r4-like"/>
</dbReference>
<dbReference type="NCBIfam" id="TIGR02937">
    <property type="entry name" value="sigma70-ECF"/>
    <property type="match status" value="1"/>
</dbReference>
<gene>
    <name evidence="7" type="ORF">GTK07_16000</name>
</gene>
<dbReference type="InterPro" id="IPR000792">
    <property type="entry name" value="Tscrpt_reg_LuxR_C"/>
</dbReference>
<accession>A0A6I5KW79</accession>
<dbReference type="Gene3D" id="1.10.1740.10">
    <property type="match status" value="1"/>
</dbReference>
<evidence type="ECO:0000259" key="6">
    <source>
        <dbReference type="Pfam" id="PF08281"/>
    </source>
</evidence>
<evidence type="ECO:0000313" key="7">
    <source>
        <dbReference type="EMBL" id="NDV44833.1"/>
    </source>
</evidence>
<comment type="caution">
    <text evidence="7">The sequence shown here is derived from an EMBL/GenBank/DDBJ whole genome shotgun (WGS) entry which is preliminary data.</text>
</comment>
<dbReference type="RefSeq" id="WP_163636255.1">
    <property type="nucleotide sequence ID" value="NZ_JAAAMI010000009.1"/>
</dbReference>
<protein>
    <submittedName>
        <fullName evidence="7">RNA polymerase sigma-70 factor</fullName>
    </submittedName>
</protein>
<dbReference type="InterPro" id="IPR039425">
    <property type="entry name" value="RNA_pol_sigma-70-like"/>
</dbReference>
<dbReference type="SUPFAM" id="SSF88659">
    <property type="entry name" value="Sigma3 and sigma4 domains of RNA polymerase sigma factors"/>
    <property type="match status" value="1"/>
</dbReference>
<dbReference type="GO" id="GO:0016987">
    <property type="term" value="F:sigma factor activity"/>
    <property type="evidence" value="ECO:0007669"/>
    <property type="project" value="UniProtKB-KW"/>
</dbReference>
<dbReference type="Gene3D" id="1.10.10.10">
    <property type="entry name" value="Winged helix-like DNA-binding domain superfamily/Winged helix DNA-binding domain"/>
    <property type="match status" value="1"/>
</dbReference>
<dbReference type="InterPro" id="IPR013325">
    <property type="entry name" value="RNA_pol_sigma_r2"/>
</dbReference>
<keyword evidence="8" id="KW-1185">Reference proteome</keyword>
<dbReference type="Proteomes" id="UP000468707">
    <property type="component" value="Unassembled WGS sequence"/>
</dbReference>
<dbReference type="PANTHER" id="PTHR43133:SF46">
    <property type="entry name" value="RNA POLYMERASE SIGMA-70 FACTOR ECF SUBFAMILY"/>
    <property type="match status" value="1"/>
</dbReference>
<reference evidence="7 8" key="1">
    <citation type="submission" date="2020-01" db="EMBL/GenBank/DDBJ databases">
        <title>Muricauda sediminis sp.nov. 40Bstr401.</title>
        <authorList>
            <person name="Xue Z."/>
            <person name="Zhu S."/>
            <person name="Ren N."/>
            <person name="Chen T."/>
            <person name="Chen X."/>
            <person name="Chen J."/>
            <person name="Yang J."/>
        </authorList>
    </citation>
    <scope>NUCLEOTIDE SEQUENCE [LARGE SCALE GENOMIC DNA]</scope>
    <source>
        <strain evidence="7 8">40Bstr401</strain>
    </source>
</reference>
<proteinExistence type="inferred from homology"/>
<dbReference type="InterPro" id="IPR007627">
    <property type="entry name" value="RNA_pol_sigma70_r2"/>
</dbReference>
<evidence type="ECO:0000313" key="8">
    <source>
        <dbReference type="Proteomes" id="UP000468707"/>
    </source>
</evidence>
<dbReference type="Pfam" id="PF04542">
    <property type="entry name" value="Sigma70_r2"/>
    <property type="match status" value="1"/>
</dbReference>
<evidence type="ECO:0000256" key="3">
    <source>
        <dbReference type="ARBA" id="ARBA00023082"/>
    </source>
</evidence>
<feature type="domain" description="RNA polymerase sigma factor 70 region 4 type 2" evidence="6">
    <location>
        <begin position="136"/>
        <end position="187"/>
    </location>
</feature>
<dbReference type="Pfam" id="PF08281">
    <property type="entry name" value="Sigma70_r4_2"/>
    <property type="match status" value="1"/>
</dbReference>
<dbReference type="SUPFAM" id="SSF88946">
    <property type="entry name" value="Sigma2 domain of RNA polymerase sigma factors"/>
    <property type="match status" value="1"/>
</dbReference>
<evidence type="ECO:0000256" key="2">
    <source>
        <dbReference type="ARBA" id="ARBA00023015"/>
    </source>
</evidence>
<sequence>MYGYWEKLINQMDRNSYHDENYLVQELRKGSEEAYGHLFKQYHQELCNYMAAISGDLGLSEDIVQQSFIKLWSNREKLFLKEKSLKKYLFKIAYNLFIDGKRKEKKEYELLESLKQEAYLDMLETDTSLFEERLKKVEAEIENLPEQCKMVFLLSKKEGLKYKEISEKLHISIKTVEVHMTKALKRLKAQLSIFF</sequence>
<dbReference type="EMBL" id="JAAAMI010000009">
    <property type="protein sequence ID" value="NDV44833.1"/>
    <property type="molecule type" value="Genomic_DNA"/>
</dbReference>
<feature type="domain" description="RNA polymerase sigma-70 region 2" evidence="5">
    <location>
        <begin position="38"/>
        <end position="106"/>
    </location>
</feature>
<keyword evidence="3" id="KW-0731">Sigma factor</keyword>
<dbReference type="AlphaFoldDB" id="A0A6I5KW79"/>
<comment type="similarity">
    <text evidence="1">Belongs to the sigma-70 factor family. ECF subfamily.</text>
</comment>
<dbReference type="GO" id="GO:0003677">
    <property type="term" value="F:DNA binding"/>
    <property type="evidence" value="ECO:0007669"/>
    <property type="project" value="InterPro"/>
</dbReference>
<dbReference type="NCBIfam" id="TIGR02985">
    <property type="entry name" value="Sig70_bacteroi1"/>
    <property type="match status" value="1"/>
</dbReference>